<dbReference type="Proteomes" id="UP001359485">
    <property type="component" value="Unassembled WGS sequence"/>
</dbReference>
<comment type="caution">
    <text evidence="13">The sequence shown here is derived from an EMBL/GenBank/DDBJ whole genome shotgun (WGS) entry which is preliminary data.</text>
</comment>
<dbReference type="Gene3D" id="3.40.720.10">
    <property type="entry name" value="Alkaline Phosphatase, subunit A"/>
    <property type="match status" value="1"/>
</dbReference>
<evidence type="ECO:0000256" key="8">
    <source>
        <dbReference type="ARBA" id="ARBA00022833"/>
    </source>
</evidence>
<dbReference type="InterPro" id="IPR001952">
    <property type="entry name" value="Alkaline_phosphatase"/>
</dbReference>
<dbReference type="PANTHER" id="PTHR11596:SF5">
    <property type="entry name" value="ALKALINE PHOSPHATASE"/>
    <property type="match status" value="1"/>
</dbReference>
<evidence type="ECO:0000256" key="4">
    <source>
        <dbReference type="ARBA" id="ARBA00012647"/>
    </source>
</evidence>
<keyword evidence="5" id="KW-0597">Phosphoprotein</keyword>
<gene>
    <name evidence="13" type="ORF">RUM44_000288</name>
</gene>
<dbReference type="SMART" id="SM00098">
    <property type="entry name" value="alkPPc"/>
    <property type="match status" value="1"/>
</dbReference>
<keyword evidence="9 11" id="KW-0460">Magnesium</keyword>
<dbReference type="PANTHER" id="PTHR11596">
    <property type="entry name" value="ALKALINE PHOSPHATASE"/>
    <property type="match status" value="1"/>
</dbReference>
<name>A0ABR1B552_POLSC</name>
<keyword evidence="12" id="KW-0732">Signal</keyword>
<dbReference type="PRINTS" id="PR00113">
    <property type="entry name" value="ALKPHPHTASE"/>
</dbReference>
<evidence type="ECO:0000256" key="3">
    <source>
        <dbReference type="ARBA" id="ARBA00005984"/>
    </source>
</evidence>
<evidence type="ECO:0000256" key="10">
    <source>
        <dbReference type="RuleBase" id="RU003946"/>
    </source>
</evidence>
<evidence type="ECO:0000256" key="11">
    <source>
        <dbReference type="RuleBase" id="RU003947"/>
    </source>
</evidence>
<evidence type="ECO:0000256" key="5">
    <source>
        <dbReference type="ARBA" id="ARBA00022553"/>
    </source>
</evidence>
<dbReference type="InterPro" id="IPR017850">
    <property type="entry name" value="Alkaline_phosphatase_core_sf"/>
</dbReference>
<evidence type="ECO:0000313" key="13">
    <source>
        <dbReference type="EMBL" id="KAK6635039.1"/>
    </source>
</evidence>
<dbReference type="EC" id="3.1.3.1" evidence="4 11"/>
<dbReference type="CDD" id="cd16012">
    <property type="entry name" value="ALP"/>
    <property type="match status" value="1"/>
</dbReference>
<keyword evidence="14" id="KW-1185">Reference proteome</keyword>
<protein>
    <recommendedName>
        <fullName evidence="4 11">Alkaline phosphatase</fullName>
        <ecNumber evidence="4 11">3.1.3.1</ecNumber>
    </recommendedName>
</protein>
<evidence type="ECO:0000256" key="7">
    <source>
        <dbReference type="ARBA" id="ARBA00022801"/>
    </source>
</evidence>
<proteinExistence type="inferred from homology"/>
<dbReference type="InterPro" id="IPR018299">
    <property type="entry name" value="Alkaline_phosphatase_AS"/>
</dbReference>
<feature type="signal peptide" evidence="12">
    <location>
        <begin position="1"/>
        <end position="23"/>
    </location>
</feature>
<comment type="similarity">
    <text evidence="3 10">Belongs to the alkaline phosphatase family.</text>
</comment>
<dbReference type="SUPFAM" id="SSF53649">
    <property type="entry name" value="Alkaline phosphatase-like"/>
    <property type="match status" value="1"/>
</dbReference>
<feature type="chain" id="PRO_5047052470" description="Alkaline phosphatase" evidence="12">
    <location>
        <begin position="24"/>
        <end position="554"/>
    </location>
</feature>
<evidence type="ECO:0000313" key="14">
    <source>
        <dbReference type="Proteomes" id="UP001359485"/>
    </source>
</evidence>
<evidence type="ECO:0000256" key="12">
    <source>
        <dbReference type="SAM" id="SignalP"/>
    </source>
</evidence>
<comment type="cofactor">
    <cofactor evidence="1">
        <name>Mg(2+)</name>
        <dbReference type="ChEBI" id="CHEBI:18420"/>
    </cofactor>
</comment>
<comment type="catalytic activity">
    <reaction evidence="11">
        <text>a phosphate monoester + H2O = an alcohol + phosphate</text>
        <dbReference type="Rhea" id="RHEA:15017"/>
        <dbReference type="ChEBI" id="CHEBI:15377"/>
        <dbReference type="ChEBI" id="CHEBI:30879"/>
        <dbReference type="ChEBI" id="CHEBI:43474"/>
        <dbReference type="ChEBI" id="CHEBI:67140"/>
        <dbReference type="EC" id="3.1.3.1"/>
    </reaction>
</comment>
<keyword evidence="8 11" id="KW-0862">Zinc</keyword>
<dbReference type="Pfam" id="PF00245">
    <property type="entry name" value="Alk_phosphatase"/>
    <property type="match status" value="1"/>
</dbReference>
<dbReference type="EMBL" id="JAWJWF010000003">
    <property type="protein sequence ID" value="KAK6635039.1"/>
    <property type="molecule type" value="Genomic_DNA"/>
</dbReference>
<keyword evidence="7 11" id="KW-0378">Hydrolase</keyword>
<comment type="cofactor">
    <cofactor evidence="2">
        <name>Zn(2+)</name>
        <dbReference type="ChEBI" id="CHEBI:29105"/>
    </cofactor>
</comment>
<reference evidence="13 14" key="1">
    <citation type="submission" date="2023-09" db="EMBL/GenBank/DDBJ databases">
        <title>Genomes of two closely related lineages of the louse Polyplax serrata with different host specificities.</title>
        <authorList>
            <person name="Martinu J."/>
            <person name="Tarabai H."/>
            <person name="Stefka J."/>
            <person name="Hypsa V."/>
        </authorList>
    </citation>
    <scope>NUCLEOTIDE SEQUENCE [LARGE SCALE GENOMIC DNA]</scope>
    <source>
        <strain evidence="13">98ZLc_SE</strain>
    </source>
</reference>
<dbReference type="PROSITE" id="PS00123">
    <property type="entry name" value="ALKALINE_PHOSPHATASE"/>
    <property type="match status" value="1"/>
</dbReference>
<evidence type="ECO:0000256" key="2">
    <source>
        <dbReference type="ARBA" id="ARBA00001947"/>
    </source>
</evidence>
<organism evidence="13 14">
    <name type="scientific">Polyplax serrata</name>
    <name type="common">Common mouse louse</name>
    <dbReference type="NCBI Taxonomy" id="468196"/>
    <lineage>
        <taxon>Eukaryota</taxon>
        <taxon>Metazoa</taxon>
        <taxon>Ecdysozoa</taxon>
        <taxon>Arthropoda</taxon>
        <taxon>Hexapoda</taxon>
        <taxon>Insecta</taxon>
        <taxon>Pterygota</taxon>
        <taxon>Neoptera</taxon>
        <taxon>Paraneoptera</taxon>
        <taxon>Psocodea</taxon>
        <taxon>Troctomorpha</taxon>
        <taxon>Phthiraptera</taxon>
        <taxon>Anoplura</taxon>
        <taxon>Polyplacidae</taxon>
        <taxon>Polyplax</taxon>
    </lineage>
</organism>
<keyword evidence="6" id="KW-0479">Metal-binding</keyword>
<evidence type="ECO:0000256" key="1">
    <source>
        <dbReference type="ARBA" id="ARBA00001946"/>
    </source>
</evidence>
<accession>A0ABR1B552</accession>
<evidence type="ECO:0000256" key="9">
    <source>
        <dbReference type="ARBA" id="ARBA00022842"/>
    </source>
</evidence>
<sequence>MKPPSFPIVFLLTASLTGIRVSGDDLATQSTQHYWQKIGEEELINALQLRRNEKTAKNVILFIGDGMGPNTVTATRIYKGGESSHLEFEKFPNVGLLKTYSVDRTVPDSACTATALFTGVKTNYEVSGVDGGVPLKNCQASLNKERRLSSIMAWAQEAGKDTGFVTTTRVTHATPSALYSHSADRKWECDAVMPQSAAQCKDIARQMVEDLPGRDLKVIMGGGRQCLTWNITNKTSDPIDTWACRRNDGRDLIKLWETDKIDRKVNYKIVSSTQDLLMLDYNKTEFLLGVFANSHIAYEDERDKSPGGMPSLKEMTVAAIKLLQKNTNGFVLMVEGGLIDYAHHRGLARRALEETVMFDETIAEAVKLTRRNYYDDNYSNDDGDTLIVVTSDHAHNLNINGNTQSRDDILGIAMNSKIDGVPYTTLTYATGGPRNYQYETTPGGNIQRKDPTNSNTTSYTYNQQAGIVNDEATHGGVDVPVFATGPMSHLFHGLHEQSYVAHVVAYAAKMGRYKNRADVPGTCANAGFKRNGAGLSEAGRLLVAIVLSLYLHRP</sequence>
<evidence type="ECO:0000256" key="6">
    <source>
        <dbReference type="ARBA" id="ARBA00022723"/>
    </source>
</evidence>